<reference evidence="4 5" key="1">
    <citation type="journal article" date="2016" name="Nat. Commun.">
        <title>Thousands of microbial genomes shed light on interconnected biogeochemical processes in an aquifer system.</title>
        <authorList>
            <person name="Anantharaman K."/>
            <person name="Brown C.T."/>
            <person name="Hug L.A."/>
            <person name="Sharon I."/>
            <person name="Castelle C.J."/>
            <person name="Probst A.J."/>
            <person name="Thomas B.C."/>
            <person name="Singh A."/>
            <person name="Wilkins M.J."/>
            <person name="Karaoz U."/>
            <person name="Brodie E.L."/>
            <person name="Williams K.H."/>
            <person name="Hubbard S.S."/>
            <person name="Banfield J.F."/>
        </authorList>
    </citation>
    <scope>NUCLEOTIDE SEQUENCE [LARGE SCALE GENOMIC DNA]</scope>
</reference>
<comment type="similarity">
    <text evidence="1">Belongs to the pseudomonas-type ThrB family.</text>
</comment>
<evidence type="ECO:0000313" key="4">
    <source>
        <dbReference type="EMBL" id="OGN28189.1"/>
    </source>
</evidence>
<sequence>MTEPGVKLFSQQPAEQKQDPLRKPARRDSKRSAYRGPETVISKQEIEEILTDYGVGEISSIEDISTMFCPNRIVLAFKPDGDLVNLKGLPNQEGDIVGYETDIIALLNQEGVGVQQLITTKTGDYSVEKDGTLYLAYRKLEGDQIKDIDQEVCREFGVHMARLHKVLQKYAGHEPVPRVDETFRHADDTPEQVGSFPLRTEYERLFAEFGSQINTEQLERQVIHGGVSTTHSFFVGKKFNAFIDWDYAHVGYRAYDVALFMADMLVSKPELFADYLNAYTQENPLNDQEKKSLYYFIKYRLLFNIKKYNFYARTDSEQVKGRSVAQEMIKAYTLMDGMGLDGFLALTNRDTRPDVALIVTDADLERTGFKGVLHSRAE</sequence>
<organism evidence="4 5">
    <name type="scientific">Candidatus Yanofskybacteria bacterium RIFCSPLOWO2_01_FULL_49_25</name>
    <dbReference type="NCBI Taxonomy" id="1802701"/>
    <lineage>
        <taxon>Bacteria</taxon>
        <taxon>Candidatus Yanofskyibacteriota</taxon>
    </lineage>
</organism>
<feature type="compositionally biased region" description="Basic and acidic residues" evidence="2">
    <location>
        <begin position="16"/>
        <end position="31"/>
    </location>
</feature>
<feature type="domain" description="Aminoglycoside phosphotransferase" evidence="3">
    <location>
        <begin position="100"/>
        <end position="280"/>
    </location>
</feature>
<accession>A0A1F8GUS6</accession>
<name>A0A1F8GUS6_9BACT</name>
<dbReference type="SUPFAM" id="SSF56112">
    <property type="entry name" value="Protein kinase-like (PK-like)"/>
    <property type="match status" value="1"/>
</dbReference>
<comment type="caution">
    <text evidence="4">The sequence shown here is derived from an EMBL/GenBank/DDBJ whole genome shotgun (WGS) entry which is preliminary data.</text>
</comment>
<dbReference type="AlphaFoldDB" id="A0A1F8GUS6"/>
<evidence type="ECO:0000259" key="3">
    <source>
        <dbReference type="Pfam" id="PF01636"/>
    </source>
</evidence>
<dbReference type="InterPro" id="IPR050249">
    <property type="entry name" value="Pseudomonas-type_ThrB"/>
</dbReference>
<dbReference type="Pfam" id="PF01636">
    <property type="entry name" value="APH"/>
    <property type="match status" value="1"/>
</dbReference>
<evidence type="ECO:0000256" key="1">
    <source>
        <dbReference type="ARBA" id="ARBA00038240"/>
    </source>
</evidence>
<dbReference type="EMBL" id="MGKP01000023">
    <property type="protein sequence ID" value="OGN28189.1"/>
    <property type="molecule type" value="Genomic_DNA"/>
</dbReference>
<protein>
    <recommendedName>
        <fullName evidence="3">Aminoglycoside phosphotransferase domain-containing protein</fullName>
    </recommendedName>
</protein>
<dbReference type="Gene3D" id="3.90.1200.10">
    <property type="match status" value="1"/>
</dbReference>
<evidence type="ECO:0000256" key="2">
    <source>
        <dbReference type="SAM" id="MobiDB-lite"/>
    </source>
</evidence>
<dbReference type="PANTHER" id="PTHR21064">
    <property type="entry name" value="AMINOGLYCOSIDE PHOSPHOTRANSFERASE DOMAIN-CONTAINING PROTEIN-RELATED"/>
    <property type="match status" value="1"/>
</dbReference>
<dbReference type="STRING" id="1802701.A3A33_02430"/>
<dbReference type="InterPro" id="IPR002575">
    <property type="entry name" value="Aminoglycoside_PTrfase"/>
</dbReference>
<proteinExistence type="inferred from homology"/>
<dbReference type="Proteomes" id="UP000179047">
    <property type="component" value="Unassembled WGS sequence"/>
</dbReference>
<gene>
    <name evidence="4" type="ORF">A3A33_02430</name>
</gene>
<dbReference type="GO" id="GO:0019202">
    <property type="term" value="F:amino acid kinase activity"/>
    <property type="evidence" value="ECO:0007669"/>
    <property type="project" value="TreeGrafter"/>
</dbReference>
<dbReference type="PANTHER" id="PTHR21064:SF6">
    <property type="entry name" value="AMINOGLYCOSIDE PHOSPHOTRANSFERASE DOMAIN-CONTAINING PROTEIN"/>
    <property type="match status" value="1"/>
</dbReference>
<feature type="region of interest" description="Disordered" evidence="2">
    <location>
        <begin position="1"/>
        <end position="35"/>
    </location>
</feature>
<evidence type="ECO:0000313" key="5">
    <source>
        <dbReference type="Proteomes" id="UP000179047"/>
    </source>
</evidence>
<dbReference type="InterPro" id="IPR011009">
    <property type="entry name" value="Kinase-like_dom_sf"/>
</dbReference>